<keyword evidence="4" id="KW-1185">Reference proteome</keyword>
<keyword evidence="1" id="KW-0472">Membrane</keyword>
<feature type="compositionally biased region" description="Basic and acidic residues" evidence="2">
    <location>
        <begin position="80"/>
        <end position="104"/>
    </location>
</feature>
<comment type="subcellular location">
    <subcellularLocation>
        <location evidence="1">Cell membrane</location>
        <topology evidence="1">Peripheral membrane protein</topology>
        <orientation evidence="1">Cytoplasmic side</orientation>
    </subcellularLocation>
</comment>
<protein>
    <recommendedName>
        <fullName evidence="1">Putative membrane protein insertion efficiency factor</fullName>
    </recommendedName>
</protein>
<dbReference type="Pfam" id="PF01809">
    <property type="entry name" value="YidD"/>
    <property type="match status" value="1"/>
</dbReference>
<comment type="similarity">
    <text evidence="1">Belongs to the UPF0161 family.</text>
</comment>
<dbReference type="RefSeq" id="WP_182609576.1">
    <property type="nucleotide sequence ID" value="NZ_BAAAQG010000024.1"/>
</dbReference>
<dbReference type="PANTHER" id="PTHR33383">
    <property type="entry name" value="MEMBRANE PROTEIN INSERTION EFFICIENCY FACTOR-RELATED"/>
    <property type="match status" value="1"/>
</dbReference>
<comment type="caution">
    <text evidence="3">The sequence shown here is derived from an EMBL/GenBank/DDBJ whole genome shotgun (WGS) entry which is preliminary data.</text>
</comment>
<dbReference type="SMART" id="SM01234">
    <property type="entry name" value="Haemolytic"/>
    <property type="match status" value="1"/>
</dbReference>
<gene>
    <name evidence="3" type="primary">yidD</name>
    <name evidence="3" type="ORF">GCM10009831_33980</name>
</gene>
<dbReference type="NCBIfam" id="TIGR00278">
    <property type="entry name" value="membrane protein insertion efficiency factor YidD"/>
    <property type="match status" value="1"/>
</dbReference>
<feature type="region of interest" description="Disordered" evidence="2">
    <location>
        <begin position="73"/>
        <end position="104"/>
    </location>
</feature>
<evidence type="ECO:0000313" key="3">
    <source>
        <dbReference type="EMBL" id="GAA1720997.1"/>
    </source>
</evidence>
<dbReference type="Proteomes" id="UP001500383">
    <property type="component" value="Unassembled WGS sequence"/>
</dbReference>
<dbReference type="PANTHER" id="PTHR33383:SF1">
    <property type="entry name" value="MEMBRANE PROTEIN INSERTION EFFICIENCY FACTOR-RELATED"/>
    <property type="match status" value="1"/>
</dbReference>
<evidence type="ECO:0000313" key="4">
    <source>
        <dbReference type="Proteomes" id="UP001500383"/>
    </source>
</evidence>
<reference evidence="3 4" key="1">
    <citation type="journal article" date="2019" name="Int. J. Syst. Evol. Microbiol.">
        <title>The Global Catalogue of Microorganisms (GCM) 10K type strain sequencing project: providing services to taxonomists for standard genome sequencing and annotation.</title>
        <authorList>
            <consortium name="The Broad Institute Genomics Platform"/>
            <consortium name="The Broad Institute Genome Sequencing Center for Infectious Disease"/>
            <person name="Wu L."/>
            <person name="Ma J."/>
        </authorList>
    </citation>
    <scope>NUCLEOTIDE SEQUENCE [LARGE SCALE GENOMIC DNA]</scope>
    <source>
        <strain evidence="3 4">JCM 16002</strain>
    </source>
</reference>
<dbReference type="EMBL" id="BAAAQG010000024">
    <property type="protein sequence ID" value="GAA1720997.1"/>
    <property type="molecule type" value="Genomic_DNA"/>
</dbReference>
<dbReference type="HAMAP" id="MF_00386">
    <property type="entry name" value="UPF0161_YidD"/>
    <property type="match status" value="1"/>
</dbReference>
<organism evidence="3 4">
    <name type="scientific">Dietzia cercidiphylli</name>
    <dbReference type="NCBI Taxonomy" id="498199"/>
    <lineage>
        <taxon>Bacteria</taxon>
        <taxon>Bacillati</taxon>
        <taxon>Actinomycetota</taxon>
        <taxon>Actinomycetes</taxon>
        <taxon>Mycobacteriales</taxon>
        <taxon>Dietziaceae</taxon>
        <taxon>Dietzia</taxon>
    </lineage>
</organism>
<dbReference type="InterPro" id="IPR002696">
    <property type="entry name" value="Membr_insert_effic_factor_YidD"/>
</dbReference>
<name>A0ABN2JA68_9ACTN</name>
<keyword evidence="1" id="KW-1003">Cell membrane</keyword>
<comment type="function">
    <text evidence="1">Could be involved in insertion of integral membrane proteins into the membrane.</text>
</comment>
<proteinExistence type="inferred from homology"/>
<evidence type="ECO:0000256" key="1">
    <source>
        <dbReference type="HAMAP-Rule" id="MF_00386"/>
    </source>
</evidence>
<evidence type="ECO:0000256" key="2">
    <source>
        <dbReference type="SAM" id="MobiDB-lite"/>
    </source>
</evidence>
<accession>A0ABN2JA68</accession>
<sequence>MTEGRHGPVARVLLWMLDFYQKGISPLTPPSCRFEPTCSSYAVEAVRVHGAWYGTWLSVWRLLRCGPWTPGGWDPVPESRSSEPRAPDDPADHPHEHPDNSERS</sequence>